<evidence type="ECO:0000313" key="1">
    <source>
        <dbReference type="EMBL" id="PKB96153.1"/>
    </source>
</evidence>
<dbReference type="AlphaFoldDB" id="A0A2N0NNK0"/>
<organism evidence="1 2">
    <name type="scientific">Rhizophagus irregularis</name>
    <dbReference type="NCBI Taxonomy" id="588596"/>
    <lineage>
        <taxon>Eukaryota</taxon>
        <taxon>Fungi</taxon>
        <taxon>Fungi incertae sedis</taxon>
        <taxon>Mucoromycota</taxon>
        <taxon>Glomeromycotina</taxon>
        <taxon>Glomeromycetes</taxon>
        <taxon>Glomerales</taxon>
        <taxon>Glomeraceae</taxon>
        <taxon>Rhizophagus</taxon>
    </lineage>
</organism>
<dbReference type="EMBL" id="LLXJ01004114">
    <property type="protein sequence ID" value="PKB96153.1"/>
    <property type="molecule type" value="Genomic_DNA"/>
</dbReference>
<proteinExistence type="predicted"/>
<dbReference type="Proteomes" id="UP000232722">
    <property type="component" value="Unassembled WGS sequence"/>
</dbReference>
<gene>
    <name evidence="1" type="ORF">RhiirA5_435350</name>
</gene>
<accession>A0A2N0NNK0</accession>
<dbReference type="VEuPathDB" id="FungiDB:RhiirFUN_017079"/>
<name>A0A2N0NNK0_9GLOM</name>
<reference evidence="1 2" key="1">
    <citation type="submission" date="2016-04" db="EMBL/GenBank/DDBJ databases">
        <title>Genome analyses suggest a sexual origin of heterokaryosis in a supposedly ancient asexual fungus.</title>
        <authorList>
            <person name="Ropars J."/>
            <person name="Sedzielewska K."/>
            <person name="Noel J."/>
            <person name="Charron P."/>
            <person name="Farinelli L."/>
            <person name="Marton T."/>
            <person name="Kruger M."/>
            <person name="Pelin A."/>
            <person name="Brachmann A."/>
            <person name="Corradi N."/>
        </authorList>
    </citation>
    <scope>NUCLEOTIDE SEQUENCE [LARGE SCALE GENOMIC DNA]</scope>
    <source>
        <strain evidence="1 2">A5</strain>
    </source>
</reference>
<protein>
    <submittedName>
        <fullName evidence="1">Uncharacterized protein</fullName>
    </submittedName>
</protein>
<evidence type="ECO:0000313" key="2">
    <source>
        <dbReference type="Proteomes" id="UP000232722"/>
    </source>
</evidence>
<sequence>MEDVFLLPALDSNPQQSEILVDFSLDRNDNTSLPMQPSTTMNTRYKSDTIWRELWLLNQDVIMNEADNDSDKNITNNNVKGTVMDQVSSQSTSSLQELESAIKAALNTTDTNIDDAIDHKWYPPSKIKKPSKILSDIKKHSSHNNVSIHAYTEKKVATYDAFIQDQENL</sequence>
<dbReference type="VEuPathDB" id="FungiDB:RhiirA1_480185"/>
<reference evidence="1 2" key="2">
    <citation type="submission" date="2017-09" db="EMBL/GenBank/DDBJ databases">
        <title>Extensive intraspecific genome diversity in a model arbuscular mycorrhizal fungus.</title>
        <authorList>
            <person name="Chen E.C."/>
            <person name="Morin E."/>
            <person name="Beaudet D."/>
            <person name="Noel J."/>
            <person name="Ndikumana S."/>
            <person name="Charron P."/>
            <person name="St-Onge C."/>
            <person name="Giorgi J."/>
            <person name="Grigoriev I.V."/>
            <person name="Roux C."/>
            <person name="Martin F.M."/>
            <person name="Corradi N."/>
        </authorList>
    </citation>
    <scope>NUCLEOTIDE SEQUENCE [LARGE SCALE GENOMIC DNA]</scope>
    <source>
        <strain evidence="1 2">A5</strain>
    </source>
</reference>
<comment type="caution">
    <text evidence="1">The sequence shown here is derived from an EMBL/GenBank/DDBJ whole genome shotgun (WGS) entry which is preliminary data.</text>
</comment>